<dbReference type="PANTHER" id="PTHR47685:SF1">
    <property type="entry name" value="MAGNESIUM TRANSPORT PROTEIN CORA"/>
    <property type="match status" value="1"/>
</dbReference>
<keyword evidence="10" id="KW-0406">Ion transport</keyword>
<evidence type="ECO:0000256" key="9">
    <source>
        <dbReference type="ARBA" id="ARBA00022989"/>
    </source>
</evidence>
<dbReference type="Gene3D" id="1.20.58.340">
    <property type="entry name" value="Magnesium transport protein CorA, transmembrane region"/>
    <property type="match status" value="1"/>
</dbReference>
<keyword evidence="13" id="KW-0175">Coiled coil</keyword>
<dbReference type="EMBL" id="VCDI01000005">
    <property type="protein sequence ID" value="TLU71883.1"/>
    <property type="molecule type" value="Genomic_DNA"/>
</dbReference>
<keyword evidence="11 14" id="KW-0472">Membrane</keyword>
<accession>A0A5R9J4V1</accession>
<comment type="similarity">
    <text evidence="2">Belongs to the CorA metal ion transporter (MIT) (TC 1.A.35) family.</text>
</comment>
<keyword evidence="8" id="KW-0460">Magnesium</keyword>
<dbReference type="GO" id="GO:0015099">
    <property type="term" value="F:nickel cation transmembrane transporter activity"/>
    <property type="evidence" value="ECO:0007669"/>
    <property type="project" value="TreeGrafter"/>
</dbReference>
<keyword evidence="16" id="KW-1185">Reference proteome</keyword>
<evidence type="ECO:0000256" key="1">
    <source>
        <dbReference type="ARBA" id="ARBA00004429"/>
    </source>
</evidence>
<evidence type="ECO:0000313" key="16">
    <source>
        <dbReference type="Proteomes" id="UP000305654"/>
    </source>
</evidence>
<dbReference type="OrthoDB" id="9803416at2"/>
<comment type="caution">
    <text evidence="15">The sequence shown here is derived from an EMBL/GenBank/DDBJ whole genome shotgun (WGS) entry which is preliminary data.</text>
</comment>
<dbReference type="Gene3D" id="3.30.460.20">
    <property type="entry name" value="CorA soluble domain-like"/>
    <property type="match status" value="1"/>
</dbReference>
<evidence type="ECO:0000256" key="5">
    <source>
        <dbReference type="ARBA" id="ARBA00022475"/>
    </source>
</evidence>
<organism evidence="15 16">
    <name type="scientific">Lichenicoccus roseus</name>
    <dbReference type="NCBI Taxonomy" id="2683649"/>
    <lineage>
        <taxon>Bacteria</taxon>
        <taxon>Pseudomonadati</taxon>
        <taxon>Pseudomonadota</taxon>
        <taxon>Alphaproteobacteria</taxon>
        <taxon>Acetobacterales</taxon>
        <taxon>Acetobacteraceae</taxon>
        <taxon>Lichenicoccus</taxon>
    </lineage>
</organism>
<feature type="coiled-coil region" evidence="13">
    <location>
        <begin position="136"/>
        <end position="163"/>
    </location>
</feature>
<dbReference type="RefSeq" id="WP_138326953.1">
    <property type="nucleotide sequence ID" value="NZ_VCDI01000005.1"/>
</dbReference>
<evidence type="ECO:0000256" key="8">
    <source>
        <dbReference type="ARBA" id="ARBA00022842"/>
    </source>
</evidence>
<dbReference type="FunFam" id="1.20.58.340:FF:000001">
    <property type="entry name" value="Magnesium transport protein CorA"/>
    <property type="match status" value="1"/>
</dbReference>
<comment type="subcellular location">
    <subcellularLocation>
        <location evidence="1">Cell inner membrane</location>
        <topology evidence="1">Multi-pass membrane protein</topology>
    </subcellularLocation>
</comment>
<dbReference type="SUPFAM" id="SSF144083">
    <property type="entry name" value="Magnesium transport protein CorA, transmembrane region"/>
    <property type="match status" value="1"/>
</dbReference>
<dbReference type="AlphaFoldDB" id="A0A5R9J4V1"/>
<evidence type="ECO:0000256" key="11">
    <source>
        <dbReference type="ARBA" id="ARBA00023136"/>
    </source>
</evidence>
<evidence type="ECO:0000256" key="6">
    <source>
        <dbReference type="ARBA" id="ARBA00022519"/>
    </source>
</evidence>
<evidence type="ECO:0000256" key="4">
    <source>
        <dbReference type="ARBA" id="ARBA00022448"/>
    </source>
</evidence>
<dbReference type="InterPro" id="IPR050829">
    <property type="entry name" value="CorA_MIT"/>
</dbReference>
<dbReference type="InterPro" id="IPR045863">
    <property type="entry name" value="CorA_TM1_TM2"/>
</dbReference>
<dbReference type="CDD" id="cd12837">
    <property type="entry name" value="EcCorA-like_u1"/>
    <property type="match status" value="1"/>
</dbReference>
<feature type="transmembrane region" description="Helical" evidence="14">
    <location>
        <begin position="292"/>
        <end position="313"/>
    </location>
</feature>
<evidence type="ECO:0000256" key="10">
    <source>
        <dbReference type="ARBA" id="ARBA00023065"/>
    </source>
</evidence>
<reference evidence="15 16" key="1">
    <citation type="submission" date="2019-05" db="EMBL/GenBank/DDBJ databases">
        <authorList>
            <person name="Pankratov T."/>
            <person name="Grouzdev D."/>
        </authorList>
    </citation>
    <scope>NUCLEOTIDE SEQUENCE [LARGE SCALE GENOMIC DNA]</scope>
    <source>
        <strain evidence="15 16">KEBCLARHB70R</strain>
    </source>
</reference>
<dbReference type="InterPro" id="IPR002523">
    <property type="entry name" value="MgTranspt_CorA/ZnTranspt_ZntB"/>
</dbReference>
<evidence type="ECO:0000256" key="14">
    <source>
        <dbReference type="SAM" id="Phobius"/>
    </source>
</evidence>
<dbReference type="SUPFAM" id="SSF143865">
    <property type="entry name" value="CorA soluble domain-like"/>
    <property type="match status" value="1"/>
</dbReference>
<dbReference type="GO" id="GO:0015095">
    <property type="term" value="F:magnesium ion transmembrane transporter activity"/>
    <property type="evidence" value="ECO:0007669"/>
    <property type="project" value="TreeGrafter"/>
</dbReference>
<comment type="catalytic activity">
    <reaction evidence="12">
        <text>Mg(2+)(in) = Mg(2+)(out)</text>
        <dbReference type="Rhea" id="RHEA:29827"/>
        <dbReference type="ChEBI" id="CHEBI:18420"/>
    </reaction>
</comment>
<keyword evidence="9 14" id="KW-1133">Transmembrane helix</keyword>
<dbReference type="Proteomes" id="UP000305654">
    <property type="component" value="Unassembled WGS sequence"/>
</dbReference>
<name>A0A5R9J4V1_9PROT</name>
<dbReference type="InterPro" id="IPR045861">
    <property type="entry name" value="CorA_cytoplasmic_dom"/>
</dbReference>
<keyword evidence="7 14" id="KW-0812">Transmembrane</keyword>
<evidence type="ECO:0000256" key="12">
    <source>
        <dbReference type="ARBA" id="ARBA00034269"/>
    </source>
</evidence>
<dbReference type="Pfam" id="PF01544">
    <property type="entry name" value="CorA"/>
    <property type="match status" value="1"/>
</dbReference>
<dbReference type="PANTHER" id="PTHR47685">
    <property type="entry name" value="MAGNESIUM TRANSPORT PROTEIN CORA"/>
    <property type="match status" value="1"/>
</dbReference>
<keyword evidence="4" id="KW-0813">Transport</keyword>
<gene>
    <name evidence="15" type="ORF">FE263_15660</name>
</gene>
<keyword evidence="5" id="KW-1003">Cell membrane</keyword>
<evidence type="ECO:0000256" key="3">
    <source>
        <dbReference type="ARBA" id="ARBA00019439"/>
    </source>
</evidence>
<proteinExistence type="inferred from homology"/>
<sequence length="321" mass="36488">MFLAHAAGRPPLAVTDERETELSGWLDLVEPTEAELDLASRLTGLRIPRRPELEEIENSSRMSTENDVFYLSMPLVRRVDDNTFVTPIGLVLSRDRLITVRYTDFSVFKTVAEHVERYDTDCAADHVMVMLFEAMIDRLADLLERMGAELDRLSRRIFRSERKRGDADSKLRSQLRHVGRAEGLVSDIRESLLGLGRIALYVVEHGGDALHAAMCARLTSCRRDIDSLNDYIGDVSGKIHFLLDATLGFINIEQNNGIRLLTVVSIVGIPPTFIASLYGMNFKNMPELNWTYGYYYALTLMAITVVVPMIWFWRRGWLGTQ</sequence>
<protein>
    <recommendedName>
        <fullName evidence="3">Magnesium transport protein CorA</fullName>
    </recommendedName>
</protein>
<dbReference type="GO" id="GO:0005886">
    <property type="term" value="C:plasma membrane"/>
    <property type="evidence" value="ECO:0007669"/>
    <property type="project" value="UniProtKB-SubCell"/>
</dbReference>
<evidence type="ECO:0000256" key="7">
    <source>
        <dbReference type="ARBA" id="ARBA00022692"/>
    </source>
</evidence>
<keyword evidence="6" id="KW-0997">Cell inner membrane</keyword>
<evidence type="ECO:0000313" key="15">
    <source>
        <dbReference type="EMBL" id="TLU71883.1"/>
    </source>
</evidence>
<dbReference type="GO" id="GO:0015087">
    <property type="term" value="F:cobalt ion transmembrane transporter activity"/>
    <property type="evidence" value="ECO:0007669"/>
    <property type="project" value="TreeGrafter"/>
</dbReference>
<feature type="transmembrane region" description="Helical" evidence="14">
    <location>
        <begin position="260"/>
        <end position="280"/>
    </location>
</feature>
<evidence type="ECO:0000256" key="13">
    <source>
        <dbReference type="SAM" id="Coils"/>
    </source>
</evidence>
<evidence type="ECO:0000256" key="2">
    <source>
        <dbReference type="ARBA" id="ARBA00009765"/>
    </source>
</evidence>